<reference evidence="2 3" key="1">
    <citation type="submission" date="2015-04" db="EMBL/GenBank/DDBJ databases">
        <authorList>
            <person name="Heijne W.H."/>
            <person name="Fedorova N.D."/>
            <person name="Nierman W.C."/>
            <person name="Vollebregt A.W."/>
            <person name="Zhao Z."/>
            <person name="Wu L."/>
            <person name="Kumar M."/>
            <person name="Stam H."/>
            <person name="van den Berg M.A."/>
            <person name="Pel H.J."/>
        </authorList>
    </citation>
    <scope>NUCLEOTIDE SEQUENCE [LARGE SCALE GENOMIC DNA]</scope>
    <source>
        <strain evidence="2 3">CBS 393.64</strain>
    </source>
</reference>
<dbReference type="AlphaFoldDB" id="A0A0F4YKG8"/>
<comment type="caution">
    <text evidence="2">The sequence shown here is derived from an EMBL/GenBank/DDBJ whole genome shotgun (WGS) entry which is preliminary data.</text>
</comment>
<sequence>MSDLDPSKVKKVLENKVTRCEGPFRNKPGSDDLGNSPINANVLGPGVNGTFNLTEPLRIETSNLCGGSAAVVAMEDAAILCHISPQEDKDGIWNQLSKSWIGTLNEEPQGDKWFNEHGIIMTDLVLSRSHQEEAECPKYGSSPSVKSVTTSMNIVFDKPPPGKVIGLNDSSPNFTCLPVVQVLKHGETLEDGNCRSKKMNEETSPDQPNSGPVIAIIAITSFSAIIANIPPDTKEDDQLMKDLLSTLHTANTRLRPNDRSELRIVSPIGEDGKPVSGSTEECVLRAIERDGISWPTVKAHSRFLGKGNLISIMTIPFPNGEVPTDYWPEFIKPMTLRFQNSETRILKWQTGPNLKLGNMAHVYQTESNVKRRSSVSSYLLTGRATMTTIIDNDDN</sequence>
<proteinExistence type="predicted"/>
<feature type="region of interest" description="Disordered" evidence="1">
    <location>
        <begin position="191"/>
        <end position="210"/>
    </location>
</feature>
<dbReference type="Proteomes" id="UP000053958">
    <property type="component" value="Unassembled WGS sequence"/>
</dbReference>
<dbReference type="GeneID" id="25320215"/>
<organism evidence="2 3">
    <name type="scientific">Rasamsonia emersonii (strain ATCC 16479 / CBS 393.64 / IMI 116815)</name>
    <dbReference type="NCBI Taxonomy" id="1408163"/>
    <lineage>
        <taxon>Eukaryota</taxon>
        <taxon>Fungi</taxon>
        <taxon>Dikarya</taxon>
        <taxon>Ascomycota</taxon>
        <taxon>Pezizomycotina</taxon>
        <taxon>Eurotiomycetes</taxon>
        <taxon>Eurotiomycetidae</taxon>
        <taxon>Eurotiales</taxon>
        <taxon>Trichocomaceae</taxon>
        <taxon>Rasamsonia</taxon>
    </lineage>
</organism>
<accession>A0A0F4YKG8</accession>
<feature type="compositionally biased region" description="Basic and acidic residues" evidence="1">
    <location>
        <begin position="191"/>
        <end position="201"/>
    </location>
</feature>
<gene>
    <name evidence="2" type="ORF">T310_7950</name>
</gene>
<dbReference type="EMBL" id="LASV01000497">
    <property type="protein sequence ID" value="KKA18103.1"/>
    <property type="molecule type" value="Genomic_DNA"/>
</dbReference>
<name>A0A0F4YKG8_RASE3</name>
<evidence type="ECO:0000313" key="3">
    <source>
        <dbReference type="Proteomes" id="UP000053958"/>
    </source>
</evidence>
<evidence type="ECO:0000256" key="1">
    <source>
        <dbReference type="SAM" id="MobiDB-lite"/>
    </source>
</evidence>
<keyword evidence="3" id="KW-1185">Reference proteome</keyword>
<protein>
    <submittedName>
        <fullName evidence="2">Uncharacterized protein</fullName>
    </submittedName>
</protein>
<evidence type="ECO:0000313" key="2">
    <source>
        <dbReference type="EMBL" id="KKA18103.1"/>
    </source>
</evidence>
<dbReference type="RefSeq" id="XP_013324715.1">
    <property type="nucleotide sequence ID" value="XM_013469261.1"/>
</dbReference>